<dbReference type="Proteomes" id="UP001152759">
    <property type="component" value="Chromosome 7"/>
</dbReference>
<dbReference type="PANTHER" id="PTHR44216">
    <property type="entry name" value="PROTEIN O-MANNOSYL-TRANSFERASE TMTC2"/>
    <property type="match status" value="1"/>
</dbReference>
<dbReference type="Pfam" id="PF00515">
    <property type="entry name" value="TPR_1"/>
    <property type="match status" value="1"/>
</dbReference>
<dbReference type="SUPFAM" id="SSF48452">
    <property type="entry name" value="TPR-like"/>
    <property type="match status" value="1"/>
</dbReference>
<dbReference type="InterPro" id="IPR052384">
    <property type="entry name" value="TMTC_O-mannosyltransferase"/>
</dbReference>
<keyword evidence="3" id="KW-1185">Reference proteome</keyword>
<dbReference type="SMART" id="SM00028">
    <property type="entry name" value="TPR"/>
    <property type="match status" value="6"/>
</dbReference>
<reference evidence="2" key="1">
    <citation type="submission" date="2021-12" db="EMBL/GenBank/DDBJ databases">
        <authorList>
            <person name="King R."/>
        </authorList>
    </citation>
    <scope>NUCLEOTIDE SEQUENCE</scope>
</reference>
<evidence type="ECO:0000256" key="1">
    <source>
        <dbReference type="PROSITE-ProRule" id="PRU00339"/>
    </source>
</evidence>
<evidence type="ECO:0008006" key="4">
    <source>
        <dbReference type="Google" id="ProtNLM"/>
    </source>
</evidence>
<sequence>MVSLELKLPYGLAFVPNFAYLNLGQLLSTQGKEQEAEQILTKGSQLPGEGLKDPKAHMTAQVSAMVHLGQLYMKRGEFESAANSYRQALRHVNIYPQPQINKPNWTNRSVRTSIREARGNKEEDGRIEGVLYSLLGESLSHLGFQAEAEKWYQTALQVKPDHVPAYLTYGKLLAKNRTRLYEAEHWFRRAKKLSPNDPQVYQHFGQFLCQNERFAEAVPIWIRATELAPHQNELLIGAATALRQAGQIAKSEKYYRKALMHSPWDPNSHSNLGAILHLQGKYSEAIVHYNEALRIEPEDQITLQNIQKLQRILLRRNLKT</sequence>
<dbReference type="GO" id="GO:0005789">
    <property type="term" value="C:endoplasmic reticulum membrane"/>
    <property type="evidence" value="ECO:0007669"/>
    <property type="project" value="TreeGrafter"/>
</dbReference>
<gene>
    <name evidence="2" type="ORF">BEMITA_LOCUS11548</name>
</gene>
<feature type="repeat" description="TPR" evidence="1">
    <location>
        <begin position="129"/>
        <end position="162"/>
    </location>
</feature>
<dbReference type="Pfam" id="PF13176">
    <property type="entry name" value="TPR_7"/>
    <property type="match status" value="1"/>
</dbReference>
<dbReference type="SUPFAM" id="SSF81901">
    <property type="entry name" value="HCP-like"/>
    <property type="match status" value="1"/>
</dbReference>
<organism evidence="2 3">
    <name type="scientific">Bemisia tabaci</name>
    <name type="common">Sweetpotato whitefly</name>
    <name type="synonym">Aleurodes tabaci</name>
    <dbReference type="NCBI Taxonomy" id="7038"/>
    <lineage>
        <taxon>Eukaryota</taxon>
        <taxon>Metazoa</taxon>
        <taxon>Ecdysozoa</taxon>
        <taxon>Arthropoda</taxon>
        <taxon>Hexapoda</taxon>
        <taxon>Insecta</taxon>
        <taxon>Pterygota</taxon>
        <taxon>Neoptera</taxon>
        <taxon>Paraneoptera</taxon>
        <taxon>Hemiptera</taxon>
        <taxon>Sternorrhyncha</taxon>
        <taxon>Aleyrodoidea</taxon>
        <taxon>Aleyrodidae</taxon>
        <taxon>Aleyrodinae</taxon>
        <taxon>Bemisia</taxon>
    </lineage>
</organism>
<protein>
    <recommendedName>
        <fullName evidence="4">Transmembrane and TPR repeat-containing protein</fullName>
    </recommendedName>
</protein>
<dbReference type="PANTHER" id="PTHR44216:SF3">
    <property type="entry name" value="PROTEIN O-MANNOSYL-TRANSFERASE TMTC2"/>
    <property type="match status" value="1"/>
</dbReference>
<dbReference type="AlphaFoldDB" id="A0A9P0ALM6"/>
<dbReference type="Pfam" id="PF13432">
    <property type="entry name" value="TPR_16"/>
    <property type="match status" value="1"/>
</dbReference>
<dbReference type="PROSITE" id="PS50005">
    <property type="entry name" value="TPR"/>
    <property type="match status" value="4"/>
</dbReference>
<accession>A0A9P0ALM6</accession>
<dbReference type="GO" id="GO:0035269">
    <property type="term" value="P:protein O-linked glycosylation via mannose"/>
    <property type="evidence" value="ECO:0007669"/>
    <property type="project" value="TreeGrafter"/>
</dbReference>
<proteinExistence type="predicted"/>
<feature type="repeat" description="TPR" evidence="1">
    <location>
        <begin position="62"/>
        <end position="95"/>
    </location>
</feature>
<name>A0A9P0ALM6_BEMTA</name>
<dbReference type="PROSITE" id="PS50293">
    <property type="entry name" value="TPR_REGION"/>
    <property type="match status" value="2"/>
</dbReference>
<feature type="repeat" description="TPR" evidence="1">
    <location>
        <begin position="266"/>
        <end position="299"/>
    </location>
</feature>
<dbReference type="Pfam" id="PF13181">
    <property type="entry name" value="TPR_8"/>
    <property type="match status" value="2"/>
</dbReference>
<dbReference type="EMBL" id="OU963868">
    <property type="protein sequence ID" value="CAH0393109.1"/>
    <property type="molecule type" value="Genomic_DNA"/>
</dbReference>
<keyword evidence="1" id="KW-0802">TPR repeat</keyword>
<dbReference type="Gene3D" id="1.25.40.10">
    <property type="entry name" value="Tetratricopeptide repeat domain"/>
    <property type="match status" value="2"/>
</dbReference>
<evidence type="ECO:0000313" key="3">
    <source>
        <dbReference type="Proteomes" id="UP001152759"/>
    </source>
</evidence>
<evidence type="ECO:0000313" key="2">
    <source>
        <dbReference type="EMBL" id="CAH0393109.1"/>
    </source>
</evidence>
<dbReference type="InterPro" id="IPR011990">
    <property type="entry name" value="TPR-like_helical_dom_sf"/>
</dbReference>
<dbReference type="GO" id="GO:0000030">
    <property type="term" value="F:mannosyltransferase activity"/>
    <property type="evidence" value="ECO:0007669"/>
    <property type="project" value="TreeGrafter"/>
</dbReference>
<dbReference type="InterPro" id="IPR019734">
    <property type="entry name" value="TPR_rpt"/>
</dbReference>
<feature type="repeat" description="TPR" evidence="1">
    <location>
        <begin position="198"/>
        <end position="231"/>
    </location>
</feature>